<comment type="similarity">
    <text evidence="9">Belongs to the OXA1/ALB3/YidC family.</text>
</comment>
<evidence type="ECO:0000256" key="9">
    <source>
        <dbReference type="RuleBase" id="RU003945"/>
    </source>
</evidence>
<keyword evidence="8" id="KW-0143">Chaperone</keyword>
<dbReference type="GO" id="GO:0032977">
    <property type="term" value="F:membrane insertase activity"/>
    <property type="evidence" value="ECO:0007669"/>
    <property type="project" value="InterPro"/>
</dbReference>
<evidence type="ECO:0000313" key="12">
    <source>
        <dbReference type="EMBL" id="KKR99367.1"/>
    </source>
</evidence>
<dbReference type="GO" id="GO:0015031">
    <property type="term" value="P:protein transport"/>
    <property type="evidence" value="ECO:0007669"/>
    <property type="project" value="UniProtKB-KW"/>
</dbReference>
<evidence type="ECO:0000256" key="10">
    <source>
        <dbReference type="SAM" id="Phobius"/>
    </source>
</evidence>
<dbReference type="PATRIC" id="fig|1619048.3.peg.307"/>
<evidence type="ECO:0000259" key="11">
    <source>
        <dbReference type="Pfam" id="PF02096"/>
    </source>
</evidence>
<evidence type="ECO:0000256" key="6">
    <source>
        <dbReference type="ARBA" id="ARBA00022989"/>
    </source>
</evidence>
<dbReference type="GO" id="GO:0051205">
    <property type="term" value="P:protein insertion into membrane"/>
    <property type="evidence" value="ECO:0007669"/>
    <property type="project" value="TreeGrafter"/>
</dbReference>
<keyword evidence="6 10" id="KW-1133">Transmembrane helix</keyword>
<keyword evidence="7 10" id="KW-0472">Membrane</keyword>
<dbReference type="InterPro" id="IPR047196">
    <property type="entry name" value="YidC_ALB_C"/>
</dbReference>
<gene>
    <name evidence="12" type="ORF">UU49_C0007G0003</name>
</gene>
<evidence type="ECO:0000256" key="7">
    <source>
        <dbReference type="ARBA" id="ARBA00023136"/>
    </source>
</evidence>
<evidence type="ECO:0000256" key="8">
    <source>
        <dbReference type="ARBA" id="ARBA00023186"/>
    </source>
</evidence>
<dbReference type="CDD" id="cd20070">
    <property type="entry name" value="5TM_YidC_Alb3"/>
    <property type="match status" value="1"/>
</dbReference>
<dbReference type="InterPro" id="IPR001708">
    <property type="entry name" value="YidC/ALB3/OXA1/COX18"/>
</dbReference>
<organism evidence="12 13">
    <name type="scientific">Candidatus Magasanikbacteria bacterium GW2011_GWC2_41_17</name>
    <dbReference type="NCBI Taxonomy" id="1619048"/>
    <lineage>
        <taxon>Bacteria</taxon>
        <taxon>Candidatus Magasanikiibacteriota</taxon>
    </lineage>
</organism>
<dbReference type="EMBL" id="LCAV01000007">
    <property type="protein sequence ID" value="KKR99367.1"/>
    <property type="molecule type" value="Genomic_DNA"/>
</dbReference>
<feature type="transmembrane region" description="Helical" evidence="10">
    <location>
        <begin position="5"/>
        <end position="24"/>
    </location>
</feature>
<keyword evidence="3" id="KW-1003">Cell membrane</keyword>
<evidence type="ECO:0000313" key="13">
    <source>
        <dbReference type="Proteomes" id="UP000034108"/>
    </source>
</evidence>
<feature type="domain" description="Membrane insertase YidC/Oxa/ALB C-terminal" evidence="11">
    <location>
        <begin position="30"/>
        <end position="232"/>
    </location>
</feature>
<dbReference type="AlphaFoldDB" id="A0A0G0YG80"/>
<dbReference type="NCBIfam" id="TIGR03592">
    <property type="entry name" value="yidC_oxa1_cterm"/>
    <property type="match status" value="1"/>
</dbReference>
<keyword evidence="5" id="KW-0653">Protein transport</keyword>
<dbReference type="Pfam" id="PF02096">
    <property type="entry name" value="60KD_IMP"/>
    <property type="match status" value="1"/>
</dbReference>
<protein>
    <submittedName>
        <fullName evidence="12">Membrane protein insertase YidC</fullName>
    </submittedName>
</protein>
<proteinExistence type="inferred from homology"/>
<dbReference type="PANTHER" id="PTHR12428">
    <property type="entry name" value="OXA1"/>
    <property type="match status" value="1"/>
</dbReference>
<dbReference type="GO" id="GO:0005886">
    <property type="term" value="C:plasma membrane"/>
    <property type="evidence" value="ECO:0007669"/>
    <property type="project" value="UniProtKB-SubCell"/>
</dbReference>
<keyword evidence="2" id="KW-0813">Transport</keyword>
<comment type="caution">
    <text evidence="12">The sequence shown here is derived from an EMBL/GenBank/DDBJ whole genome shotgun (WGS) entry which is preliminary data.</text>
</comment>
<evidence type="ECO:0000256" key="1">
    <source>
        <dbReference type="ARBA" id="ARBA00004651"/>
    </source>
</evidence>
<name>A0A0G0YG80_9BACT</name>
<keyword evidence="4 9" id="KW-0812">Transmembrane</keyword>
<dbReference type="PANTHER" id="PTHR12428:SF65">
    <property type="entry name" value="CYTOCHROME C OXIDASE ASSEMBLY PROTEIN COX18, MITOCHONDRIAL"/>
    <property type="match status" value="1"/>
</dbReference>
<evidence type="ECO:0000256" key="3">
    <source>
        <dbReference type="ARBA" id="ARBA00022475"/>
    </source>
</evidence>
<dbReference type="InterPro" id="IPR028055">
    <property type="entry name" value="YidC/Oxa/ALB_C"/>
</dbReference>
<feature type="transmembrane region" description="Helical" evidence="10">
    <location>
        <begin position="99"/>
        <end position="120"/>
    </location>
</feature>
<sequence length="236" mass="26799">MFSQIFYAVLYQPLLNILVFFYNIIPGHDFGVAIIILTIIIRLILWPLSKKAIAGQKAMSTLQPKIKELQIKFKDNKQELAKATMELYKNEKVNPLASCLPMLVQLPILIALYWVLMAVLKSEKFDLLYPFIQNPGTIKTMAFGFLNLADKSWVLAILAGAAQYWQTKMLPMTPPVVKGEGSKDEGMAVMMNKQMLYMMPVMTVFIGGTLPGGLTFYWLITTLATGFQQWLMFKKK</sequence>
<reference evidence="12 13" key="1">
    <citation type="journal article" date="2015" name="Nature">
        <title>rRNA introns, odd ribosomes, and small enigmatic genomes across a large radiation of phyla.</title>
        <authorList>
            <person name="Brown C.T."/>
            <person name="Hug L.A."/>
            <person name="Thomas B.C."/>
            <person name="Sharon I."/>
            <person name="Castelle C.J."/>
            <person name="Singh A."/>
            <person name="Wilkins M.J."/>
            <person name="Williams K.H."/>
            <person name="Banfield J.F."/>
        </authorList>
    </citation>
    <scope>NUCLEOTIDE SEQUENCE [LARGE SCALE GENOMIC DNA]</scope>
</reference>
<dbReference type="Proteomes" id="UP000034108">
    <property type="component" value="Unassembled WGS sequence"/>
</dbReference>
<evidence type="ECO:0000256" key="5">
    <source>
        <dbReference type="ARBA" id="ARBA00022927"/>
    </source>
</evidence>
<feature type="transmembrane region" description="Helical" evidence="10">
    <location>
        <begin position="196"/>
        <end position="220"/>
    </location>
</feature>
<evidence type="ECO:0000256" key="4">
    <source>
        <dbReference type="ARBA" id="ARBA00022692"/>
    </source>
</evidence>
<evidence type="ECO:0000256" key="2">
    <source>
        <dbReference type="ARBA" id="ARBA00022448"/>
    </source>
</evidence>
<feature type="transmembrane region" description="Helical" evidence="10">
    <location>
        <begin position="30"/>
        <end position="49"/>
    </location>
</feature>
<comment type="subcellular location">
    <subcellularLocation>
        <location evidence="1">Cell membrane</location>
        <topology evidence="1">Multi-pass membrane protein</topology>
    </subcellularLocation>
    <subcellularLocation>
        <location evidence="9">Membrane</location>
        <topology evidence="9">Multi-pass membrane protein</topology>
    </subcellularLocation>
</comment>
<dbReference type="STRING" id="1619048.UU49_C0007G0003"/>
<accession>A0A0G0YG80</accession>